<dbReference type="Pfam" id="PF00768">
    <property type="entry name" value="Peptidase_S11"/>
    <property type="match status" value="1"/>
</dbReference>
<dbReference type="InterPro" id="IPR018044">
    <property type="entry name" value="Peptidase_S11"/>
</dbReference>
<keyword evidence="9" id="KW-1185">Reference proteome</keyword>
<dbReference type="GO" id="GO:0071555">
    <property type="term" value="P:cell wall organization"/>
    <property type="evidence" value="ECO:0007669"/>
    <property type="project" value="UniProtKB-KW"/>
</dbReference>
<keyword evidence="2" id="KW-0732">Signal</keyword>
<reference evidence="8 9" key="1">
    <citation type="submission" date="2017-11" db="EMBL/GenBank/DDBJ databases">
        <title>Complete genome sequence of Streptomyces lavendulae subsp. lavendulae CCM 3239 (formerly 'Streptomyces aureofaciens CCM 3239'), the producer of the angucycline-type antibiotic auricin.</title>
        <authorList>
            <person name="Busche T."/>
            <person name="Novakova R."/>
            <person name="Al'Dilaimi A."/>
            <person name="Homerova D."/>
            <person name="Feckova L."/>
            <person name="Rezuchova B."/>
            <person name="Mingyar E."/>
            <person name="Csolleiova D."/>
            <person name="Bekeova C."/>
            <person name="Winkler A."/>
            <person name="Sevcikova B."/>
            <person name="Kalinowski J."/>
            <person name="Kormanec J."/>
            <person name="Ruckert C."/>
        </authorList>
    </citation>
    <scope>NUCLEOTIDE SEQUENCE [LARGE SCALE GENOMIC DNA]</scope>
    <source>
        <strain evidence="8 9">CCM 3239</strain>
    </source>
</reference>
<keyword evidence="6" id="KW-0961">Cell wall biogenesis/degradation</keyword>
<evidence type="ECO:0000256" key="2">
    <source>
        <dbReference type="ARBA" id="ARBA00022729"/>
    </source>
</evidence>
<keyword evidence="8" id="KW-0645">Protease</keyword>
<proteinExistence type="inferred from homology"/>
<evidence type="ECO:0000256" key="5">
    <source>
        <dbReference type="ARBA" id="ARBA00022984"/>
    </source>
</evidence>
<comment type="similarity">
    <text evidence="1 7">Belongs to the peptidase S11 family.</text>
</comment>
<dbReference type="AlphaFoldDB" id="A0A2K8PQ26"/>
<organism evidence="8 9">
    <name type="scientific">Streptomyces lavendulae subsp. lavendulae</name>
    <dbReference type="NCBI Taxonomy" id="58340"/>
    <lineage>
        <taxon>Bacteria</taxon>
        <taxon>Bacillati</taxon>
        <taxon>Actinomycetota</taxon>
        <taxon>Actinomycetes</taxon>
        <taxon>Kitasatosporales</taxon>
        <taxon>Streptomycetaceae</taxon>
        <taxon>Streptomyces</taxon>
    </lineage>
</organism>
<keyword evidence="3 8" id="KW-0378">Hydrolase</keyword>
<dbReference type="InterPro" id="IPR001967">
    <property type="entry name" value="Peptidase_S11_N"/>
</dbReference>
<dbReference type="PRINTS" id="PR00725">
    <property type="entry name" value="DADACBPTASE1"/>
</dbReference>
<dbReference type="KEGG" id="slx:SLAV_35355"/>
<evidence type="ECO:0000256" key="4">
    <source>
        <dbReference type="ARBA" id="ARBA00022960"/>
    </source>
</evidence>
<dbReference type="InterPro" id="IPR012338">
    <property type="entry name" value="Beta-lactam/transpept-like"/>
</dbReference>
<dbReference type="GO" id="GO:0006508">
    <property type="term" value="P:proteolysis"/>
    <property type="evidence" value="ECO:0007669"/>
    <property type="project" value="InterPro"/>
</dbReference>
<sequence length="347" mass="36058">MQRYAQGRVGLRTLPVGAGAEALRPSTSSPTTGADLITHLLRRARGALAVTIAAGALLTVSVPAHAAAAPPLTAAGAFLLDANSGATLTSKAPDTRRQMASTTKIMTAAVVTTLPGLNLDRRVTVKQEYLDYVYREGASSAQLKAGATPTVRQLLYAMMLPSGCDAAYALADTFGSGSTIAARKADFIAKMNAKAKALGMTNTLYDTFDGISPTGNNRTTPRDLAKLARYAMTNTLFQTLVKTTSYSSGGTSTLGTWSNTNLLVQPRPTGYGFPGATGIKTGTGTAAGKCLVFSVTRNGKTVIGVLLNDEERYADSMALSDWALGPAAGSKAALQRSSTEPVPDVRD</sequence>
<evidence type="ECO:0000313" key="8">
    <source>
        <dbReference type="EMBL" id="ATZ28841.1"/>
    </source>
</evidence>
<name>A0A2K8PQ26_STRLA</name>
<keyword evidence="4" id="KW-0133">Cell shape</keyword>
<evidence type="ECO:0000256" key="7">
    <source>
        <dbReference type="RuleBase" id="RU004016"/>
    </source>
</evidence>
<keyword evidence="5" id="KW-0573">Peptidoglycan synthesis</keyword>
<dbReference type="Gene3D" id="3.40.710.10">
    <property type="entry name" value="DD-peptidase/beta-lactamase superfamily"/>
    <property type="match status" value="1"/>
</dbReference>
<gene>
    <name evidence="8" type="ORF">SLAV_35355</name>
</gene>
<dbReference type="GO" id="GO:0009002">
    <property type="term" value="F:serine-type D-Ala-D-Ala carboxypeptidase activity"/>
    <property type="evidence" value="ECO:0007669"/>
    <property type="project" value="UniProtKB-EC"/>
</dbReference>
<evidence type="ECO:0000256" key="1">
    <source>
        <dbReference type="ARBA" id="ARBA00007164"/>
    </source>
</evidence>
<dbReference type="SUPFAM" id="SSF56601">
    <property type="entry name" value="beta-lactamase/transpeptidase-like"/>
    <property type="match status" value="1"/>
</dbReference>
<dbReference type="GO" id="GO:0009252">
    <property type="term" value="P:peptidoglycan biosynthetic process"/>
    <property type="evidence" value="ECO:0007669"/>
    <property type="project" value="UniProtKB-KW"/>
</dbReference>
<evidence type="ECO:0000256" key="6">
    <source>
        <dbReference type="ARBA" id="ARBA00023316"/>
    </source>
</evidence>
<dbReference type="Proteomes" id="UP000231791">
    <property type="component" value="Chromosome"/>
</dbReference>
<dbReference type="GO" id="GO:0008360">
    <property type="term" value="P:regulation of cell shape"/>
    <property type="evidence" value="ECO:0007669"/>
    <property type="project" value="UniProtKB-KW"/>
</dbReference>
<dbReference type="PANTHER" id="PTHR21581:SF33">
    <property type="entry name" value="D-ALANYL-D-ALANINE CARBOXYPEPTIDASE DACB"/>
    <property type="match status" value="1"/>
</dbReference>
<dbReference type="PANTHER" id="PTHR21581">
    <property type="entry name" value="D-ALANYL-D-ALANINE CARBOXYPEPTIDASE"/>
    <property type="match status" value="1"/>
</dbReference>
<dbReference type="EC" id="3.4.16.4" evidence="8"/>
<evidence type="ECO:0000313" key="9">
    <source>
        <dbReference type="Proteomes" id="UP000231791"/>
    </source>
</evidence>
<protein>
    <submittedName>
        <fullName evidence="8">D-alanyl-D-alanine carboxypeptidase</fullName>
        <ecNumber evidence="8">3.4.16.4</ecNumber>
    </submittedName>
</protein>
<accession>A0A2K8PQ26</accession>
<evidence type="ECO:0000256" key="3">
    <source>
        <dbReference type="ARBA" id="ARBA00022801"/>
    </source>
</evidence>
<dbReference type="EMBL" id="CP024985">
    <property type="protein sequence ID" value="ATZ28841.1"/>
    <property type="molecule type" value="Genomic_DNA"/>
</dbReference>
<keyword evidence="8" id="KW-0121">Carboxypeptidase</keyword>